<reference evidence="2 3" key="1">
    <citation type="submission" date="2019-05" db="EMBL/GenBank/DDBJ databases">
        <title>Mikania micrantha, genome provides insights into the molecular mechanism of rapid growth.</title>
        <authorList>
            <person name="Liu B."/>
        </authorList>
    </citation>
    <scope>NUCLEOTIDE SEQUENCE [LARGE SCALE GENOMIC DNA]</scope>
    <source>
        <strain evidence="2">NLD-2019</strain>
        <tissue evidence="2">Leaf</tissue>
    </source>
</reference>
<dbReference type="EMBL" id="SZYD01000010">
    <property type="protein sequence ID" value="KAD4982843.1"/>
    <property type="molecule type" value="Genomic_DNA"/>
</dbReference>
<feature type="compositionally biased region" description="Polar residues" evidence="1">
    <location>
        <begin position="78"/>
        <end position="87"/>
    </location>
</feature>
<proteinExistence type="predicted"/>
<feature type="compositionally biased region" description="Basic and acidic residues" evidence="1">
    <location>
        <begin position="408"/>
        <end position="424"/>
    </location>
</feature>
<evidence type="ECO:0000313" key="3">
    <source>
        <dbReference type="Proteomes" id="UP000326396"/>
    </source>
</evidence>
<feature type="compositionally biased region" description="Basic and acidic residues" evidence="1">
    <location>
        <begin position="67"/>
        <end position="77"/>
    </location>
</feature>
<feature type="compositionally biased region" description="Polar residues" evidence="1">
    <location>
        <begin position="392"/>
        <end position="404"/>
    </location>
</feature>
<feature type="region of interest" description="Disordered" evidence="1">
    <location>
        <begin position="493"/>
        <end position="522"/>
    </location>
</feature>
<dbReference type="PANTHER" id="PTHR33671:SF2">
    <property type="entry name" value="N-METHYLTRANSFERASE, PUTATIVE (DUF688)-RELATED"/>
    <property type="match status" value="1"/>
</dbReference>
<feature type="region of interest" description="Disordered" evidence="1">
    <location>
        <begin position="265"/>
        <end position="290"/>
    </location>
</feature>
<dbReference type="PANTHER" id="PTHR33671">
    <property type="entry name" value="N-METHYLTRANSFERASE, PUTATIVE (DUF688)-RELATED"/>
    <property type="match status" value="1"/>
</dbReference>
<comment type="caution">
    <text evidence="2">The sequence shown here is derived from an EMBL/GenBank/DDBJ whole genome shotgun (WGS) entry which is preliminary data.</text>
</comment>
<name>A0A5N6NR65_9ASTR</name>
<accession>A0A5N6NR65</accession>
<sequence>MDNNGLNINLPLLSVRRSSSISSSKKNENQKTGSYLTVRPSIESCKAGSTSNPMMNPGSVPFGWEHSPGRPKNERNKQIQSMENSPSLPKLPPGRFFKSRKMIKPECSKSTKKDTSGSRVYDVKYDDEDTHMDAVATVSLSESLHNCSASGIGSDVKPSGIHQAESKTRDFMLGRFLPAARAMASDAPQHTFKKLSIEDKPQEVKKLVNMDNNHDKEEEEDDYDSDYEYHEHGKQSSKFCGLIPRFCSANAVHGTSLSVKLPISPANKTQASSSSGSSFRETNSEPARSGVYKHRSVSSVLRSEFIEPANIEGSKLYSRLQGPAIGDLSGSIQSTLSEQSDSSSKKKGISFRELLADKSTNEITETDSQDSIFEKTLYVDTIHTSESPKENAASSCMKPQSSFNELLESEHEESKHDLKTSKCKNPDHDAELEWFDDDPKINLKLKAYYTKLFENPAPPPLPKSPSDSWLCRTLPSVSSKKVSAYWIPIYPSSNMVTDDPKTEENIQLESPQEQQRSPVPES</sequence>
<feature type="region of interest" description="Disordered" evidence="1">
    <location>
        <begin position="1"/>
        <end position="93"/>
    </location>
</feature>
<feature type="compositionally biased region" description="Polar residues" evidence="1">
    <location>
        <begin position="505"/>
        <end position="522"/>
    </location>
</feature>
<feature type="compositionally biased region" description="Low complexity" evidence="1">
    <location>
        <begin position="14"/>
        <end position="24"/>
    </location>
</feature>
<dbReference type="Proteomes" id="UP000326396">
    <property type="component" value="Linkage Group LG18"/>
</dbReference>
<evidence type="ECO:0000313" key="2">
    <source>
        <dbReference type="EMBL" id="KAD4982843.1"/>
    </source>
</evidence>
<protein>
    <submittedName>
        <fullName evidence="2">Uncharacterized protein</fullName>
    </submittedName>
</protein>
<dbReference type="InterPro" id="IPR007789">
    <property type="entry name" value="DUF688"/>
</dbReference>
<dbReference type="AlphaFoldDB" id="A0A5N6NR65"/>
<feature type="compositionally biased region" description="Polar residues" evidence="1">
    <location>
        <begin position="266"/>
        <end position="286"/>
    </location>
</feature>
<organism evidence="2 3">
    <name type="scientific">Mikania micrantha</name>
    <name type="common">bitter vine</name>
    <dbReference type="NCBI Taxonomy" id="192012"/>
    <lineage>
        <taxon>Eukaryota</taxon>
        <taxon>Viridiplantae</taxon>
        <taxon>Streptophyta</taxon>
        <taxon>Embryophyta</taxon>
        <taxon>Tracheophyta</taxon>
        <taxon>Spermatophyta</taxon>
        <taxon>Magnoliopsida</taxon>
        <taxon>eudicotyledons</taxon>
        <taxon>Gunneridae</taxon>
        <taxon>Pentapetalae</taxon>
        <taxon>asterids</taxon>
        <taxon>campanulids</taxon>
        <taxon>Asterales</taxon>
        <taxon>Asteraceae</taxon>
        <taxon>Asteroideae</taxon>
        <taxon>Heliantheae alliance</taxon>
        <taxon>Eupatorieae</taxon>
        <taxon>Mikania</taxon>
    </lineage>
</organism>
<keyword evidence="3" id="KW-1185">Reference proteome</keyword>
<dbReference type="Pfam" id="PF05097">
    <property type="entry name" value="DUF688"/>
    <property type="match status" value="1"/>
</dbReference>
<evidence type="ECO:0000256" key="1">
    <source>
        <dbReference type="SAM" id="MobiDB-lite"/>
    </source>
</evidence>
<dbReference type="OrthoDB" id="677721at2759"/>
<gene>
    <name evidence="2" type="ORF">E3N88_19514</name>
</gene>
<feature type="region of interest" description="Disordered" evidence="1">
    <location>
        <begin position="384"/>
        <end position="424"/>
    </location>
</feature>